<dbReference type="EMBL" id="KU980965">
    <property type="protein sequence ID" value="ANS71214.1"/>
    <property type="molecule type" value="Genomic_DNA"/>
</dbReference>
<sequence>MPGFNNVLTPLGLICCDRYDSFQQMLHDLGISSITSSIGDYWIAPIHATPTHISAIPSLDISRCYVSIHGKLLHAYDVLRRGYSIDKLYLIYETTTRAHILCCNNYDQIYINDRSFGLKLESFKDYVDSREIDVLELYDNGNYDIILSPSLSLLSSLKSKCNICLASGSWIIASTNS</sequence>
<dbReference type="OrthoDB" id="10758at10239"/>
<dbReference type="RefSeq" id="YP_009268845.1">
    <property type="nucleotide sequence ID" value="NC_030656.1"/>
</dbReference>
<proteinExistence type="predicted"/>
<dbReference type="KEGG" id="vg:28340457"/>
<evidence type="ECO:0000313" key="2">
    <source>
        <dbReference type="Proteomes" id="UP000203626"/>
    </source>
</evidence>
<dbReference type="GeneID" id="28340457"/>
<dbReference type="Proteomes" id="UP000203626">
    <property type="component" value="Segment"/>
</dbReference>
<accession>A0A1B1MRJ8</accession>
<gene>
    <name evidence="1" type="ORF">PTPV-Aus-130</name>
</gene>
<organism evidence="1 2">
    <name type="scientific">Pteropox virus</name>
    <dbReference type="NCBI Taxonomy" id="1873698"/>
    <lineage>
        <taxon>Viruses</taxon>
        <taxon>Varidnaviria</taxon>
        <taxon>Bamfordvirae</taxon>
        <taxon>Nucleocytoviricota</taxon>
        <taxon>Pokkesviricetes</taxon>
        <taxon>Chitovirales</taxon>
        <taxon>Poxviridae</taxon>
        <taxon>Chordopoxvirinae</taxon>
        <taxon>Pteropopoxvirus</taxon>
        <taxon>Pteropopoxvirus pteropox</taxon>
    </lineage>
</organism>
<dbReference type="InterPro" id="IPR009247">
    <property type="entry name" value="Chordopox_A35R"/>
</dbReference>
<name>A0A1B1MRJ8_9POXV</name>
<evidence type="ECO:0000313" key="1">
    <source>
        <dbReference type="EMBL" id="ANS71214.1"/>
    </source>
</evidence>
<keyword evidence="2" id="KW-1185">Reference proteome</keyword>
<reference evidence="1 2" key="1">
    <citation type="journal article" date="2016" name="J. Gen. Virol.">
        <title>Genomic characterization of a novel poxvirus from a flying fox: evidence for a new genus?</title>
        <authorList>
            <person name="O'Dea M.A."/>
            <person name="Tu S.L."/>
            <person name="Pang S."/>
            <person name="De Ridder T."/>
            <person name="Jackson B."/>
            <person name="Upton C."/>
        </authorList>
    </citation>
    <scope>NUCLEOTIDE SEQUENCE [LARGE SCALE GENOMIC DNA]</scope>
    <source>
        <strain evidence="1 2">Australia</strain>
    </source>
</reference>
<protein>
    <submittedName>
        <fullName evidence="1">MHC class ii antigen presentation inhibitor</fullName>
    </submittedName>
</protein>
<dbReference type="Pfam" id="PF05989">
    <property type="entry name" value="Chordopox_A35R"/>
    <property type="match status" value="1"/>
</dbReference>